<evidence type="ECO:0000313" key="15">
    <source>
        <dbReference type="Proteomes" id="UP000435877"/>
    </source>
</evidence>
<dbReference type="InterPro" id="IPR001802">
    <property type="entry name" value="MerP/CopZ"/>
</dbReference>
<dbReference type="Gene3D" id="3.30.70.100">
    <property type="match status" value="1"/>
</dbReference>
<evidence type="ECO:0000313" key="13">
    <source>
        <dbReference type="EMBL" id="CAA0088964.1"/>
    </source>
</evidence>
<evidence type="ECO:0000256" key="9">
    <source>
        <dbReference type="ARBA" id="ARBA00045344"/>
    </source>
</evidence>
<dbReference type="InterPro" id="IPR036163">
    <property type="entry name" value="HMA_dom_sf"/>
</dbReference>
<keyword evidence="7 10" id="KW-0574">Periplasm</keyword>
<keyword evidence="5 10" id="KW-0479">Metal-binding</keyword>
<keyword evidence="8 10" id="KW-0476">Mercury</keyword>
<dbReference type="InterPro" id="IPR011795">
    <property type="entry name" value="MerP"/>
</dbReference>
<evidence type="ECO:0000313" key="14">
    <source>
        <dbReference type="EMBL" id="CAA0095473.1"/>
    </source>
</evidence>
<evidence type="ECO:0000256" key="5">
    <source>
        <dbReference type="ARBA" id="ARBA00022723"/>
    </source>
</evidence>
<dbReference type="Proteomes" id="UP000439591">
    <property type="component" value="Unassembled WGS sequence"/>
</dbReference>
<comment type="similarity">
    <text evidence="2">Belongs to the MerP family.</text>
</comment>
<dbReference type="PROSITE" id="PS50846">
    <property type="entry name" value="HMA_2"/>
    <property type="match status" value="1"/>
</dbReference>
<keyword evidence="6 11" id="KW-0732">Signal</keyword>
<comment type="subunit">
    <text evidence="3">Monomer.</text>
</comment>
<organism evidence="14 16">
    <name type="scientific">Zhongshania aliphaticivorans</name>
    <dbReference type="NCBI Taxonomy" id="1470434"/>
    <lineage>
        <taxon>Bacteria</taxon>
        <taxon>Pseudomonadati</taxon>
        <taxon>Pseudomonadota</taxon>
        <taxon>Gammaproteobacteria</taxon>
        <taxon>Cellvibrionales</taxon>
        <taxon>Spongiibacteraceae</taxon>
        <taxon>Zhongshania</taxon>
    </lineage>
</organism>
<dbReference type="Proteomes" id="UP000435877">
    <property type="component" value="Unassembled WGS sequence"/>
</dbReference>
<dbReference type="EMBL" id="CACSIK010000001">
    <property type="protein sequence ID" value="CAA0088964.1"/>
    <property type="molecule type" value="Genomic_DNA"/>
</dbReference>
<evidence type="ECO:0000259" key="12">
    <source>
        <dbReference type="PROSITE" id="PS50846"/>
    </source>
</evidence>
<dbReference type="SUPFAM" id="SSF55008">
    <property type="entry name" value="HMA, heavy metal-associated domain"/>
    <property type="match status" value="1"/>
</dbReference>
<evidence type="ECO:0000256" key="7">
    <source>
        <dbReference type="ARBA" id="ARBA00022764"/>
    </source>
</evidence>
<dbReference type="OrthoDB" id="7205933at2"/>
<name>A0A5S9NXI3_9GAMM</name>
<dbReference type="NCBIfam" id="TIGR02052">
    <property type="entry name" value="MerP"/>
    <property type="match status" value="1"/>
</dbReference>
<evidence type="ECO:0000313" key="16">
    <source>
        <dbReference type="Proteomes" id="UP000439591"/>
    </source>
</evidence>
<keyword evidence="15" id="KW-1185">Reference proteome</keyword>
<protein>
    <recommendedName>
        <fullName evidence="10">Periplasmic mercury ion-binding protein</fullName>
    </recommendedName>
</protein>
<evidence type="ECO:0000256" key="11">
    <source>
        <dbReference type="SAM" id="SignalP"/>
    </source>
</evidence>
<proteinExistence type="inferred from homology"/>
<evidence type="ECO:0000256" key="6">
    <source>
        <dbReference type="ARBA" id="ARBA00022729"/>
    </source>
</evidence>
<evidence type="ECO:0000256" key="10">
    <source>
        <dbReference type="RuleBase" id="RU361212"/>
    </source>
</evidence>
<evidence type="ECO:0000256" key="2">
    <source>
        <dbReference type="ARBA" id="ARBA00005938"/>
    </source>
</evidence>
<accession>A0A5S9NXI3</accession>
<dbReference type="PROSITE" id="PS01047">
    <property type="entry name" value="HMA_1"/>
    <property type="match status" value="1"/>
</dbReference>
<gene>
    <name evidence="10 14" type="primary">merP</name>
    <name evidence="13" type="ORF">IHBHHGIJ_01669</name>
    <name evidence="14" type="ORF">KFEGEMFD_01271</name>
</gene>
<evidence type="ECO:0000256" key="4">
    <source>
        <dbReference type="ARBA" id="ARBA00022466"/>
    </source>
</evidence>
<evidence type="ECO:0000256" key="3">
    <source>
        <dbReference type="ARBA" id="ARBA00011245"/>
    </source>
</evidence>
<dbReference type="InterPro" id="IPR006121">
    <property type="entry name" value="HMA_dom"/>
</dbReference>
<dbReference type="GO" id="GO:0042597">
    <property type="term" value="C:periplasmic space"/>
    <property type="evidence" value="ECO:0007669"/>
    <property type="project" value="UniProtKB-SubCell"/>
</dbReference>
<keyword evidence="4 10" id="KW-0475">Mercuric resistance</keyword>
<feature type="chain" id="PRO_5036372885" description="Periplasmic mercury ion-binding protein" evidence="11">
    <location>
        <begin position="20"/>
        <end position="97"/>
    </location>
</feature>
<dbReference type="PRINTS" id="PR00946">
    <property type="entry name" value="HGSCAVENGER"/>
</dbReference>
<dbReference type="Pfam" id="PF00403">
    <property type="entry name" value="HMA"/>
    <property type="match status" value="1"/>
</dbReference>
<dbReference type="RefSeq" id="WP_159268311.1">
    <property type="nucleotide sequence ID" value="NZ_CACSIK010000001.1"/>
</dbReference>
<dbReference type="AlphaFoldDB" id="A0A5S9NXI3"/>
<sequence>MKKIVLLTSLFLFSATTWAKDASVTLEVPTMNCVTCPYTVQKALEKVDGVSKADVDFDNKLAVVSYDDAKASPETLTDATKNAGYPSTVKVEAANGK</sequence>
<dbReference type="GO" id="GO:0015097">
    <property type="term" value="F:mercury ion transmembrane transporter activity"/>
    <property type="evidence" value="ECO:0007669"/>
    <property type="project" value="UniProtKB-UniRule"/>
</dbReference>
<comment type="subcellular location">
    <subcellularLocation>
        <location evidence="1 10">Periplasm</location>
    </subcellularLocation>
</comment>
<dbReference type="InterPro" id="IPR017969">
    <property type="entry name" value="Heavy-metal-associated_CS"/>
</dbReference>
<dbReference type="CDD" id="cd00371">
    <property type="entry name" value="HMA"/>
    <property type="match status" value="1"/>
</dbReference>
<evidence type="ECO:0000256" key="1">
    <source>
        <dbReference type="ARBA" id="ARBA00004418"/>
    </source>
</evidence>
<evidence type="ECO:0000256" key="8">
    <source>
        <dbReference type="ARBA" id="ARBA00022914"/>
    </source>
</evidence>
<dbReference type="GO" id="GO:0045340">
    <property type="term" value="F:mercury ion binding"/>
    <property type="evidence" value="ECO:0007669"/>
    <property type="project" value="UniProtKB-UniRule"/>
</dbReference>
<comment type="function">
    <text evidence="9 10">Involved in mercury resistance. Acts as a mercury scavenger that specifically binds to a mercuric ion in the periplasm and probably passes it to the cytoplasmic mercuric reductase MerA via the mercuric transport protein MerT.</text>
</comment>
<dbReference type="EMBL" id="CACSIM010000002">
    <property type="protein sequence ID" value="CAA0095473.1"/>
    <property type="molecule type" value="Genomic_DNA"/>
</dbReference>
<feature type="domain" description="HMA" evidence="12">
    <location>
        <begin position="22"/>
        <end position="88"/>
    </location>
</feature>
<reference evidence="15 16" key="1">
    <citation type="submission" date="2019-11" db="EMBL/GenBank/DDBJ databases">
        <authorList>
            <person name="Holert J."/>
        </authorList>
    </citation>
    <scope>NUCLEOTIDE SEQUENCE [LARGE SCALE GENOMIC DNA]</scope>
    <source>
        <strain evidence="14">BC3_2A</strain>
        <strain evidence="13">SB11_1A</strain>
    </source>
</reference>
<feature type="signal peptide" evidence="11">
    <location>
        <begin position="1"/>
        <end position="19"/>
    </location>
</feature>